<dbReference type="GO" id="GO:0009073">
    <property type="term" value="P:aromatic amino acid family biosynthetic process"/>
    <property type="evidence" value="ECO:0007669"/>
    <property type="project" value="UniProtKB-KW"/>
</dbReference>
<feature type="binding site" evidence="9">
    <location>
        <position position="170"/>
    </location>
    <ligand>
        <name>phosphoenolpyruvate</name>
        <dbReference type="ChEBI" id="CHEBI:58702"/>
    </ligand>
</feature>
<dbReference type="CDD" id="cd01556">
    <property type="entry name" value="EPSP_synthase"/>
    <property type="match status" value="1"/>
</dbReference>
<protein>
    <recommendedName>
        <fullName evidence="9">3-phosphoshikimate 1-carboxyvinyltransferase</fullName>
        <ecNumber evidence="9">2.5.1.19</ecNumber>
    </recommendedName>
    <alternativeName>
        <fullName evidence="9">5-enolpyruvylshikimate-3-phosphate synthase</fullName>
        <shortName evidence="9">EPSP synthase</shortName>
        <shortName evidence="9">EPSPS</shortName>
    </alternativeName>
</protein>
<feature type="domain" description="Enolpyruvate transferase" evidence="10">
    <location>
        <begin position="13"/>
        <end position="427"/>
    </location>
</feature>
<keyword evidence="4 9" id="KW-0963">Cytoplasm</keyword>
<feature type="binding site" evidence="9">
    <location>
        <position position="96"/>
    </location>
    <ligand>
        <name>phosphoenolpyruvate</name>
        <dbReference type="ChEBI" id="CHEBI:58702"/>
    </ligand>
</feature>
<dbReference type="GO" id="GO:0005737">
    <property type="term" value="C:cytoplasm"/>
    <property type="evidence" value="ECO:0007669"/>
    <property type="project" value="UniProtKB-SubCell"/>
</dbReference>
<dbReference type="PANTHER" id="PTHR21090">
    <property type="entry name" value="AROM/DEHYDROQUINATE SYNTHASE"/>
    <property type="match status" value="1"/>
</dbReference>
<evidence type="ECO:0000256" key="6">
    <source>
        <dbReference type="ARBA" id="ARBA00022679"/>
    </source>
</evidence>
<reference evidence="11 12" key="1">
    <citation type="journal article" date="2015" name="Genome Announc.">
        <title>Expanding the biotechnology potential of lactobacilli through comparative genomics of 213 strains and associated genera.</title>
        <authorList>
            <person name="Sun Z."/>
            <person name="Harris H.M."/>
            <person name="McCann A."/>
            <person name="Guo C."/>
            <person name="Argimon S."/>
            <person name="Zhang W."/>
            <person name="Yang X."/>
            <person name="Jeffery I.B."/>
            <person name="Cooney J.C."/>
            <person name="Kagawa T.F."/>
            <person name="Liu W."/>
            <person name="Song Y."/>
            <person name="Salvetti E."/>
            <person name="Wrobel A."/>
            <person name="Rasinkangas P."/>
            <person name="Parkhill J."/>
            <person name="Rea M.C."/>
            <person name="O'Sullivan O."/>
            <person name="Ritari J."/>
            <person name="Douillard F.P."/>
            <person name="Paul Ross R."/>
            <person name="Yang R."/>
            <person name="Briner A.E."/>
            <person name="Felis G.E."/>
            <person name="de Vos W.M."/>
            <person name="Barrangou R."/>
            <person name="Klaenhammer T.R."/>
            <person name="Caufield P.W."/>
            <person name="Cui Y."/>
            <person name="Zhang H."/>
            <person name="O'Toole P.W."/>
        </authorList>
    </citation>
    <scope>NUCLEOTIDE SEQUENCE [LARGE SCALE GENOMIC DNA]</scope>
    <source>
        <strain evidence="11 12">DSM 20444</strain>
    </source>
</reference>
<evidence type="ECO:0000256" key="4">
    <source>
        <dbReference type="ARBA" id="ARBA00022490"/>
    </source>
</evidence>
<keyword evidence="6 9" id="KW-0808">Transferase</keyword>
<organism evidence="11 12">
    <name type="scientific">Liquorilactobacillus mali KCTC 3596 = DSM 20444</name>
    <dbReference type="NCBI Taxonomy" id="1046596"/>
    <lineage>
        <taxon>Bacteria</taxon>
        <taxon>Bacillati</taxon>
        <taxon>Bacillota</taxon>
        <taxon>Bacilli</taxon>
        <taxon>Lactobacillales</taxon>
        <taxon>Lactobacillaceae</taxon>
        <taxon>Liquorilactobacillus</taxon>
    </lineage>
</organism>
<feature type="active site" description="Proton acceptor" evidence="9">
    <location>
        <position position="317"/>
    </location>
</feature>
<dbReference type="AlphaFoldDB" id="A0A0R2DZB6"/>
<feature type="binding site" evidence="9">
    <location>
        <position position="317"/>
    </location>
    <ligand>
        <name>3-phosphoshikimate</name>
        <dbReference type="ChEBI" id="CHEBI:145989"/>
    </ligand>
</feature>
<comment type="catalytic activity">
    <reaction evidence="8">
        <text>3-phosphoshikimate + phosphoenolpyruvate = 5-O-(1-carboxyvinyl)-3-phosphoshikimate + phosphate</text>
        <dbReference type="Rhea" id="RHEA:21256"/>
        <dbReference type="ChEBI" id="CHEBI:43474"/>
        <dbReference type="ChEBI" id="CHEBI:57701"/>
        <dbReference type="ChEBI" id="CHEBI:58702"/>
        <dbReference type="ChEBI" id="CHEBI:145989"/>
        <dbReference type="EC" id="2.5.1.19"/>
    </reaction>
    <physiologicalReaction direction="left-to-right" evidence="8">
        <dbReference type="Rhea" id="RHEA:21257"/>
    </physiologicalReaction>
</comment>
<evidence type="ECO:0000256" key="1">
    <source>
        <dbReference type="ARBA" id="ARBA00002174"/>
    </source>
</evidence>
<name>A0A0R2DZB6_9LACO</name>
<feature type="binding site" evidence="9">
    <location>
        <position position="24"/>
    </location>
    <ligand>
        <name>3-phosphoshikimate</name>
        <dbReference type="ChEBI" id="CHEBI:145989"/>
    </ligand>
</feature>
<feature type="binding site" evidence="9">
    <location>
        <position position="168"/>
    </location>
    <ligand>
        <name>3-phosphoshikimate</name>
        <dbReference type="ChEBI" id="CHEBI:145989"/>
    </ligand>
</feature>
<dbReference type="FunFam" id="3.65.10.10:FF:000006">
    <property type="entry name" value="3-phosphoshikimate 1-carboxyvinyltransferase"/>
    <property type="match status" value="1"/>
</dbReference>
<gene>
    <name evidence="9" type="primary">aroA</name>
    <name evidence="11" type="ORF">FD00_GL002128</name>
</gene>
<dbReference type="EC" id="2.5.1.19" evidence="9"/>
<dbReference type="InterPro" id="IPR006264">
    <property type="entry name" value="EPSP_synthase"/>
</dbReference>
<dbReference type="HAMAP" id="MF_00210">
    <property type="entry name" value="EPSP_synth"/>
    <property type="match status" value="1"/>
</dbReference>
<keyword evidence="5 9" id="KW-0028">Amino-acid biosynthesis</keyword>
<dbReference type="PIRSF" id="PIRSF000505">
    <property type="entry name" value="EPSPS"/>
    <property type="match status" value="1"/>
</dbReference>
<dbReference type="PROSITE" id="PS00885">
    <property type="entry name" value="EPSP_SYNTHASE_2"/>
    <property type="match status" value="1"/>
</dbReference>
<evidence type="ECO:0000256" key="3">
    <source>
        <dbReference type="ARBA" id="ARBA00009948"/>
    </source>
</evidence>
<dbReference type="Proteomes" id="UP000050898">
    <property type="component" value="Unassembled WGS sequence"/>
</dbReference>
<feature type="binding site" evidence="9">
    <location>
        <position position="348"/>
    </location>
    <ligand>
        <name>phosphoenolpyruvate</name>
        <dbReference type="ChEBI" id="CHEBI:58702"/>
    </ligand>
</feature>
<feature type="binding site" evidence="9">
    <location>
        <position position="170"/>
    </location>
    <ligand>
        <name>3-phosphoshikimate</name>
        <dbReference type="ChEBI" id="CHEBI:145989"/>
    </ligand>
</feature>
<dbReference type="UniPathway" id="UPA00053">
    <property type="reaction ID" value="UER00089"/>
</dbReference>
<dbReference type="GO" id="GO:0003866">
    <property type="term" value="F:3-phosphoshikimate 1-carboxyvinyltransferase activity"/>
    <property type="evidence" value="ECO:0007669"/>
    <property type="project" value="UniProtKB-UniRule"/>
</dbReference>
<feature type="binding site" evidence="9">
    <location>
        <position position="392"/>
    </location>
    <ligand>
        <name>phosphoenolpyruvate</name>
        <dbReference type="ChEBI" id="CHEBI:58702"/>
    </ligand>
</feature>
<dbReference type="PATRIC" id="fig|1046596.6.peg.2233"/>
<keyword evidence="7 9" id="KW-0057">Aromatic amino acid biosynthesis</keyword>
<accession>A0A0R2DZB6</accession>
<evidence type="ECO:0000256" key="9">
    <source>
        <dbReference type="HAMAP-Rule" id="MF_00210"/>
    </source>
</evidence>
<evidence type="ECO:0000259" key="10">
    <source>
        <dbReference type="Pfam" id="PF00275"/>
    </source>
</evidence>
<comment type="pathway">
    <text evidence="2 9">Metabolic intermediate biosynthesis; chorismate biosynthesis; chorismate from D-erythrose 4-phosphate and phosphoenolpyruvate: step 6/7.</text>
</comment>
<feature type="binding site" evidence="9">
    <location>
        <position position="124"/>
    </location>
    <ligand>
        <name>phosphoenolpyruvate</name>
        <dbReference type="ChEBI" id="CHEBI:58702"/>
    </ligand>
</feature>
<feature type="binding site" evidence="9">
    <location>
        <position position="24"/>
    </location>
    <ligand>
        <name>phosphoenolpyruvate</name>
        <dbReference type="ChEBI" id="CHEBI:58702"/>
    </ligand>
</feature>
<dbReference type="FunFam" id="3.65.10.10:FF:000005">
    <property type="entry name" value="3-phosphoshikimate 1-carboxyvinyltransferase"/>
    <property type="match status" value="1"/>
</dbReference>
<evidence type="ECO:0000313" key="12">
    <source>
        <dbReference type="Proteomes" id="UP000050898"/>
    </source>
</evidence>
<dbReference type="GO" id="GO:0009423">
    <property type="term" value="P:chorismate biosynthetic process"/>
    <property type="evidence" value="ECO:0007669"/>
    <property type="project" value="UniProtKB-UniRule"/>
</dbReference>
<comment type="caution">
    <text evidence="9">Lacks conserved residue(s) required for the propagation of feature annotation.</text>
</comment>
<evidence type="ECO:0000256" key="8">
    <source>
        <dbReference type="ARBA" id="ARBA00044633"/>
    </source>
</evidence>
<dbReference type="PANTHER" id="PTHR21090:SF5">
    <property type="entry name" value="PENTAFUNCTIONAL AROM POLYPEPTIDE"/>
    <property type="match status" value="1"/>
</dbReference>
<evidence type="ECO:0000256" key="5">
    <source>
        <dbReference type="ARBA" id="ARBA00022605"/>
    </source>
</evidence>
<dbReference type="GO" id="GO:0008652">
    <property type="term" value="P:amino acid biosynthetic process"/>
    <property type="evidence" value="ECO:0007669"/>
    <property type="project" value="UniProtKB-KW"/>
</dbReference>
<evidence type="ECO:0000256" key="2">
    <source>
        <dbReference type="ARBA" id="ARBA00004811"/>
    </source>
</evidence>
<feature type="binding site" evidence="9">
    <location>
        <position position="25"/>
    </location>
    <ligand>
        <name>3-phosphoshikimate</name>
        <dbReference type="ChEBI" id="CHEBI:145989"/>
    </ligand>
</feature>
<feature type="binding site" evidence="9">
    <location>
        <position position="344"/>
    </location>
    <ligand>
        <name>3-phosphoshikimate</name>
        <dbReference type="ChEBI" id="CHEBI:145989"/>
    </ligand>
</feature>
<comment type="similarity">
    <text evidence="3 9">Belongs to the EPSP synthase family.</text>
</comment>
<dbReference type="InterPro" id="IPR013792">
    <property type="entry name" value="RNA3'P_cycl/enolpyr_Trfase_a/b"/>
</dbReference>
<dbReference type="Pfam" id="PF00275">
    <property type="entry name" value="EPSP_synthase"/>
    <property type="match status" value="1"/>
</dbReference>
<dbReference type="EMBL" id="AYYH01000062">
    <property type="protein sequence ID" value="KRN08627.1"/>
    <property type="molecule type" value="Genomic_DNA"/>
</dbReference>
<dbReference type="SUPFAM" id="SSF55205">
    <property type="entry name" value="EPT/RTPC-like"/>
    <property type="match status" value="1"/>
</dbReference>
<comment type="subunit">
    <text evidence="9">Monomer.</text>
</comment>
<comment type="function">
    <text evidence="1 9">Catalyzes the transfer of the enolpyruvyl moiety of phosphoenolpyruvate (PEP) to the 5-hydroxyl of shikimate-3-phosphate (S3P) to produce enolpyruvyl shikimate-3-phosphate and inorganic phosphate.</text>
</comment>
<comment type="caution">
    <text evidence="11">The sequence shown here is derived from an EMBL/GenBank/DDBJ whole genome shotgun (WGS) entry which is preliminary data.</text>
</comment>
<dbReference type="InterPro" id="IPR001986">
    <property type="entry name" value="Enolpyruvate_Tfrase_dom"/>
</dbReference>
<dbReference type="NCBIfam" id="TIGR01356">
    <property type="entry name" value="aroA"/>
    <property type="match status" value="1"/>
</dbReference>
<dbReference type="PROSITE" id="PS00104">
    <property type="entry name" value="EPSP_SYNTHASE_1"/>
    <property type="match status" value="1"/>
</dbReference>
<evidence type="ECO:0000313" key="11">
    <source>
        <dbReference type="EMBL" id="KRN08627.1"/>
    </source>
</evidence>
<evidence type="ECO:0000256" key="7">
    <source>
        <dbReference type="ARBA" id="ARBA00023141"/>
    </source>
</evidence>
<feature type="binding site" evidence="9">
    <location>
        <position position="29"/>
    </location>
    <ligand>
        <name>3-phosphoshikimate</name>
        <dbReference type="ChEBI" id="CHEBI:145989"/>
    </ligand>
</feature>
<keyword evidence="12" id="KW-1185">Reference proteome</keyword>
<dbReference type="InterPro" id="IPR023193">
    <property type="entry name" value="EPSP_synthase_CS"/>
</dbReference>
<comment type="subcellular location">
    <subcellularLocation>
        <location evidence="9">Cytoplasm</location>
    </subcellularLocation>
</comment>
<dbReference type="GeneID" id="98315274"/>
<dbReference type="Gene3D" id="3.65.10.10">
    <property type="entry name" value="Enolpyruvate transferase domain"/>
    <property type="match status" value="2"/>
</dbReference>
<dbReference type="RefSeq" id="WP_010077937.1">
    <property type="nucleotide sequence ID" value="NZ_AYYH01000062.1"/>
</dbReference>
<dbReference type="InterPro" id="IPR036968">
    <property type="entry name" value="Enolpyruvate_Tfrase_sf"/>
</dbReference>
<dbReference type="OrthoDB" id="9809920at2"/>
<proteinExistence type="inferred from homology"/>
<sequence>MEKIKLNAFPTGGLHGTINVPGDKSISHRALMIGAISEGQTVINHFLWSQDCRSTLNALRQLGVVIEESATQVIVHGVGFGGFKAPEQPLDMGNSGTTTRLLMGLLVGTNFTSNLRGDGSLSKRPMNRVAVPLSKMGAEIETTKLGTLPAIIKGSKIHGIDIRLQVASAQVKSAVIFAALQADNPTTVIEKLPTRNHTELMLRKFGADLTTESDQKTINIKPSANLRGQVVNVPGDISSAAFFLVAAAIVPNSKVLLKNVSLNPTRTGILKVLERMEANFKVVYKENTDECYGDIEISTSNLTSIRITENDIPALIDELPLVALLAACAEGVSEIRGAAELRVKETDRIATVTQELGKLGVLITELSDGMIIHGRKNWKINTNELNSHGDHRIGMMLAVAALRTDQELYLNDAAAIAVSYPSFFADLKSLLRRS</sequence>